<proteinExistence type="predicted"/>
<reference evidence="2 3" key="1">
    <citation type="submission" date="2019-08" db="EMBL/GenBank/DDBJ databases">
        <title>Parahaliea maris sp. nov., isolated from the surface seawater.</title>
        <authorList>
            <person name="Liu Y."/>
        </authorList>
    </citation>
    <scope>NUCLEOTIDE SEQUENCE [LARGE SCALE GENOMIC DNA]</scope>
    <source>
        <strain evidence="2 3">S2-26</strain>
    </source>
</reference>
<dbReference type="EMBL" id="VRYZ01000002">
    <property type="protein sequence ID" value="TXS93325.1"/>
    <property type="molecule type" value="Genomic_DNA"/>
</dbReference>
<sequence length="63" mass="7471">MARSNQEFNPGEKQRIRDQIREQVEEFLHRGGRIDVMDGKPRLQAVRRGPVWHGQDDFQQIVD</sequence>
<dbReference type="Pfam" id="PF20661">
    <property type="entry name" value="SutA-RBD"/>
    <property type="match status" value="1"/>
</dbReference>
<protein>
    <recommendedName>
        <fullName evidence="1">Transcriptional regulator SutA RNAP-binding domain-containing protein</fullName>
    </recommendedName>
</protein>
<comment type="caution">
    <text evidence="2">The sequence shown here is derived from an EMBL/GenBank/DDBJ whole genome shotgun (WGS) entry which is preliminary data.</text>
</comment>
<dbReference type="Proteomes" id="UP000321933">
    <property type="component" value="Unassembled WGS sequence"/>
</dbReference>
<dbReference type="InterPro" id="IPR049191">
    <property type="entry name" value="SutA_RBD"/>
</dbReference>
<dbReference type="OrthoDB" id="5741519at2"/>
<evidence type="ECO:0000259" key="1">
    <source>
        <dbReference type="Pfam" id="PF20661"/>
    </source>
</evidence>
<evidence type="ECO:0000313" key="3">
    <source>
        <dbReference type="Proteomes" id="UP000321933"/>
    </source>
</evidence>
<name>A0A5C8ZXQ4_9GAMM</name>
<accession>A0A5C8ZXQ4</accession>
<evidence type="ECO:0000313" key="2">
    <source>
        <dbReference type="EMBL" id="TXS93325.1"/>
    </source>
</evidence>
<dbReference type="AlphaFoldDB" id="A0A5C8ZXQ4"/>
<keyword evidence="3" id="KW-1185">Reference proteome</keyword>
<feature type="domain" description="Transcriptional regulator SutA RNAP-binding" evidence="1">
    <location>
        <begin position="12"/>
        <end position="38"/>
    </location>
</feature>
<dbReference type="RefSeq" id="WP_148063261.1">
    <property type="nucleotide sequence ID" value="NZ_VRYZ01000002.1"/>
</dbReference>
<gene>
    <name evidence="2" type="ORF">FVW59_05660</name>
</gene>
<organism evidence="2 3">
    <name type="scientific">Parahaliea aestuarii</name>
    <dbReference type="NCBI Taxonomy" id="1852021"/>
    <lineage>
        <taxon>Bacteria</taxon>
        <taxon>Pseudomonadati</taxon>
        <taxon>Pseudomonadota</taxon>
        <taxon>Gammaproteobacteria</taxon>
        <taxon>Cellvibrionales</taxon>
        <taxon>Halieaceae</taxon>
        <taxon>Parahaliea</taxon>
    </lineage>
</organism>